<dbReference type="Gene3D" id="3.90.550.10">
    <property type="entry name" value="Spore Coat Polysaccharide Biosynthesis Protein SpsA, Chain A"/>
    <property type="match status" value="1"/>
</dbReference>
<dbReference type="EMBL" id="LT629740">
    <property type="protein sequence ID" value="SDT23878.1"/>
    <property type="molecule type" value="Genomic_DNA"/>
</dbReference>
<dbReference type="PANTHER" id="PTHR42866:SF1">
    <property type="entry name" value="SPORE COAT POLYSACCHARIDE BIOSYNTHESIS PROTEIN SPSF"/>
    <property type="match status" value="1"/>
</dbReference>
<dbReference type="GO" id="GO:0005829">
    <property type="term" value="C:cytosol"/>
    <property type="evidence" value="ECO:0007669"/>
    <property type="project" value="TreeGrafter"/>
</dbReference>
<dbReference type="SUPFAM" id="SSF53448">
    <property type="entry name" value="Nucleotide-diphospho-sugar transferases"/>
    <property type="match status" value="1"/>
</dbReference>
<dbReference type="InterPro" id="IPR029044">
    <property type="entry name" value="Nucleotide-diphossugar_trans"/>
</dbReference>
<dbReference type="Proteomes" id="UP000199679">
    <property type="component" value="Chromosome I"/>
</dbReference>
<dbReference type="PANTHER" id="PTHR42866">
    <property type="entry name" value="3-DEOXY-MANNO-OCTULOSONATE CYTIDYLYLTRANSFERASE"/>
    <property type="match status" value="1"/>
</dbReference>
<name>A0A1H1YR01_MUCMA</name>
<dbReference type="CDD" id="cd02518">
    <property type="entry name" value="GT2_SpsF"/>
    <property type="match status" value="1"/>
</dbReference>
<protein>
    <submittedName>
        <fullName evidence="1">Spore coat polysaccharide biosynthesis protein SpsF</fullName>
    </submittedName>
</protein>
<dbReference type="InterPro" id="IPR003329">
    <property type="entry name" value="Cytidylyl_trans"/>
</dbReference>
<keyword evidence="2" id="KW-1185">Reference proteome</keyword>
<sequence length="270" mass="31096">MAQNILIVVQARMASSRLPGKVMLPLLGKSLLTRMVERLQMIRHEAAIVIATSVNAEDNIIEQEAAAINIPCYRGSVNNLLERHYMSAVKHNADIVLKIPSDCPLIDPQIIDEVLDFFFQHPGKYDYVSNLHPATWPDGNDVEIMTMACLEKNWRLAERPLELEHTTPYIWENPDQFNIGNVSWGKGLDYSMSHRFTIDYREDYEFINRVYEELYLQNPGFSCDDIINLITEKPEIYELNAVYAGVNWYRHHLNELNTISADQTKKAANK</sequence>
<proteinExistence type="predicted"/>
<dbReference type="RefSeq" id="WP_091373884.1">
    <property type="nucleotide sequence ID" value="NZ_LT629740.1"/>
</dbReference>
<evidence type="ECO:0000313" key="1">
    <source>
        <dbReference type="EMBL" id="SDT23878.1"/>
    </source>
</evidence>
<dbReference type="OrthoDB" id="9815559at2"/>
<gene>
    <name evidence="1" type="ORF">SAMN05216490_2821</name>
</gene>
<organism evidence="1 2">
    <name type="scientific">Mucilaginibacter mallensis</name>
    <dbReference type="NCBI Taxonomy" id="652787"/>
    <lineage>
        <taxon>Bacteria</taxon>
        <taxon>Pseudomonadati</taxon>
        <taxon>Bacteroidota</taxon>
        <taxon>Sphingobacteriia</taxon>
        <taxon>Sphingobacteriales</taxon>
        <taxon>Sphingobacteriaceae</taxon>
        <taxon>Mucilaginibacter</taxon>
    </lineage>
</organism>
<accession>A0A1H1YR01</accession>
<reference evidence="1 2" key="1">
    <citation type="submission" date="2016-10" db="EMBL/GenBank/DDBJ databases">
        <authorList>
            <person name="de Groot N.N."/>
        </authorList>
    </citation>
    <scope>NUCLEOTIDE SEQUENCE [LARGE SCALE GENOMIC DNA]</scope>
    <source>
        <strain evidence="1 2">MP1X4</strain>
    </source>
</reference>
<dbReference type="Pfam" id="PF02348">
    <property type="entry name" value="CTP_transf_3"/>
    <property type="match status" value="1"/>
</dbReference>
<evidence type="ECO:0000313" key="2">
    <source>
        <dbReference type="Proteomes" id="UP000199679"/>
    </source>
</evidence>
<dbReference type="AlphaFoldDB" id="A0A1H1YR01"/>
<dbReference type="STRING" id="652787.SAMN05216490_2821"/>